<dbReference type="InterPro" id="IPR037066">
    <property type="entry name" value="Plug_dom_sf"/>
</dbReference>
<keyword evidence="5" id="KW-0732">Signal</keyword>
<dbReference type="InterPro" id="IPR008969">
    <property type="entry name" value="CarboxyPept-like_regulatory"/>
</dbReference>
<evidence type="ECO:0000256" key="4">
    <source>
        <dbReference type="ARBA" id="ARBA00022692"/>
    </source>
</evidence>
<evidence type="ECO:0000256" key="8">
    <source>
        <dbReference type="PROSITE-ProRule" id="PRU01360"/>
    </source>
</evidence>
<dbReference type="Proteomes" id="UP000199296">
    <property type="component" value="Unassembled WGS sequence"/>
</dbReference>
<keyword evidence="3 8" id="KW-1134">Transmembrane beta strand</keyword>
<evidence type="ECO:0000313" key="10">
    <source>
        <dbReference type="EMBL" id="SDG92360.1"/>
    </source>
</evidence>
<dbReference type="SUPFAM" id="SSF49464">
    <property type="entry name" value="Carboxypeptidase regulatory domain-like"/>
    <property type="match status" value="1"/>
</dbReference>
<dbReference type="PANTHER" id="PTHR30069">
    <property type="entry name" value="TONB-DEPENDENT OUTER MEMBRANE RECEPTOR"/>
    <property type="match status" value="1"/>
</dbReference>
<evidence type="ECO:0000256" key="6">
    <source>
        <dbReference type="ARBA" id="ARBA00023136"/>
    </source>
</evidence>
<dbReference type="Pfam" id="PF13715">
    <property type="entry name" value="CarbopepD_reg_2"/>
    <property type="match status" value="1"/>
</dbReference>
<evidence type="ECO:0000313" key="11">
    <source>
        <dbReference type="Proteomes" id="UP000199296"/>
    </source>
</evidence>
<dbReference type="AlphaFoldDB" id="A0A1G7Y8T2"/>
<keyword evidence="6 8" id="KW-0472">Membrane</keyword>
<evidence type="ECO:0000256" key="5">
    <source>
        <dbReference type="ARBA" id="ARBA00022729"/>
    </source>
</evidence>
<comment type="similarity">
    <text evidence="8">Belongs to the TonB-dependent receptor family.</text>
</comment>
<gene>
    <name evidence="10" type="ORF">SAMN04488027_11120</name>
</gene>
<keyword evidence="2 8" id="KW-0813">Transport</keyword>
<dbReference type="PROSITE" id="PS52016">
    <property type="entry name" value="TONB_DEPENDENT_REC_3"/>
    <property type="match status" value="1"/>
</dbReference>
<dbReference type="Pfam" id="PF07715">
    <property type="entry name" value="Plug"/>
    <property type="match status" value="1"/>
</dbReference>
<dbReference type="SUPFAM" id="SSF56935">
    <property type="entry name" value="Porins"/>
    <property type="match status" value="1"/>
</dbReference>
<dbReference type="InterPro" id="IPR012910">
    <property type="entry name" value="Plug_dom"/>
</dbReference>
<protein>
    <submittedName>
        <fullName evidence="10">Outer membrane receptor proteins, mostly Fe transport</fullName>
    </submittedName>
</protein>
<organism evidence="10 11">
    <name type="scientific">Psychroflexus sediminis</name>
    <dbReference type="NCBI Taxonomy" id="470826"/>
    <lineage>
        <taxon>Bacteria</taxon>
        <taxon>Pseudomonadati</taxon>
        <taxon>Bacteroidota</taxon>
        <taxon>Flavobacteriia</taxon>
        <taxon>Flavobacteriales</taxon>
        <taxon>Flavobacteriaceae</taxon>
        <taxon>Psychroflexus</taxon>
    </lineage>
</organism>
<dbReference type="InterPro" id="IPR036942">
    <property type="entry name" value="Beta-barrel_TonB_sf"/>
</dbReference>
<keyword evidence="11" id="KW-1185">Reference proteome</keyword>
<dbReference type="STRING" id="470826.SAMN04488027_11120"/>
<evidence type="ECO:0000256" key="7">
    <source>
        <dbReference type="ARBA" id="ARBA00023237"/>
    </source>
</evidence>
<dbReference type="GO" id="GO:0015344">
    <property type="term" value="F:siderophore uptake transmembrane transporter activity"/>
    <property type="evidence" value="ECO:0007669"/>
    <property type="project" value="TreeGrafter"/>
</dbReference>
<dbReference type="Gene3D" id="2.40.170.20">
    <property type="entry name" value="TonB-dependent receptor, beta-barrel domain"/>
    <property type="match status" value="1"/>
</dbReference>
<dbReference type="InterPro" id="IPR039426">
    <property type="entry name" value="TonB-dep_rcpt-like"/>
</dbReference>
<keyword evidence="7 8" id="KW-0998">Cell outer membrane</keyword>
<sequence length="804" mass="90598">MVFSEVIRDMLNIFDKKQTIRFLSFFLFLCMVQLGFGQSYELAGTVTDDSGEPIAGASILIAEKNRGTVTDKKGDYTIQLGEGTYIVKVTYLGFKTVEKQINLNSDKTLNFSLIPQTEDLEEVIVTDNIEGINIRDPEMSVGKLDASSIKKIPVIFGEVDLIRSLLQLPGVSNAGEGASGFNVRGGATDQNLILIDDALVYNSSHLFGFFSIFNADAVDYLKLYKGGIPANYGGRVSSVLDIKQKTGNTQRLKGEGGIGVISSKLTLEGPIQKNKSSFLLSGRGTYAHLFLKLTDNANSAYFYDLNTKLNFNIDEKNSLSFSGYYGLDYVNINDSFTNIYGNAFGILDWKHKFDKNTSSRLNFSFSQYNYELDLALVGFNFKNNISNFNVSYQIDQVVNPALSLSYGLSSIRYQVNPGEIVPTIPDSPINPRSLDNKYAFDNAAFISVSQSLSERINIQYGLRLSAFLRMEDESIDIYTNDNPLLYDEIRDIYVEAEPIETIDGNTSEVNESFINLEPRFGISYLLDDDTSIKASYNRMVQNLHLLSNTSSPTPFDVWTPSGTYIKPQKLDQYALGYFKDFKNLPFTLETEVFYKYIDNRIDYIDGANLIANDAIERVILNGESRAYGLEFYLKKNTGRLTGWLSYTLSRSEQRTPGRTPDEIGINNGNWYLNGYDKTHDISLTSSYELNDKWQLNSNFVLQTGRPVNFPVGQFEFQDLNIPVFEGRNLNRLPTFHRLDVSATYTPEQGKKNWSSSWNFGIYNVYNRRNAASLNFEQNPSTGQNEAVRFSIFGIVPSVSYSFKF</sequence>
<keyword evidence="4 8" id="KW-0812">Transmembrane</keyword>
<dbReference type="Gene3D" id="2.60.40.1120">
    <property type="entry name" value="Carboxypeptidase-like, regulatory domain"/>
    <property type="match status" value="1"/>
</dbReference>
<keyword evidence="10" id="KW-0675">Receptor</keyword>
<reference evidence="10 11" key="1">
    <citation type="submission" date="2016-10" db="EMBL/GenBank/DDBJ databases">
        <authorList>
            <person name="de Groot N.N."/>
        </authorList>
    </citation>
    <scope>NUCLEOTIDE SEQUENCE [LARGE SCALE GENOMIC DNA]</scope>
    <source>
        <strain evidence="10 11">DSM 19803</strain>
    </source>
</reference>
<dbReference type="PANTHER" id="PTHR30069:SF29">
    <property type="entry name" value="HEMOGLOBIN AND HEMOGLOBIN-HAPTOGLOBIN-BINDING PROTEIN 1-RELATED"/>
    <property type="match status" value="1"/>
</dbReference>
<accession>A0A1G7Y8T2</accession>
<evidence type="ECO:0000256" key="2">
    <source>
        <dbReference type="ARBA" id="ARBA00022448"/>
    </source>
</evidence>
<evidence type="ECO:0000256" key="3">
    <source>
        <dbReference type="ARBA" id="ARBA00022452"/>
    </source>
</evidence>
<evidence type="ECO:0000259" key="9">
    <source>
        <dbReference type="Pfam" id="PF07715"/>
    </source>
</evidence>
<proteinExistence type="inferred from homology"/>
<comment type="subcellular location">
    <subcellularLocation>
        <location evidence="1 8">Cell outer membrane</location>
        <topology evidence="1 8">Multi-pass membrane protein</topology>
    </subcellularLocation>
</comment>
<dbReference type="EMBL" id="FNCW01000011">
    <property type="protein sequence ID" value="SDG92360.1"/>
    <property type="molecule type" value="Genomic_DNA"/>
</dbReference>
<name>A0A1G7Y8T2_9FLAO</name>
<dbReference type="Gene3D" id="2.170.130.10">
    <property type="entry name" value="TonB-dependent receptor, plug domain"/>
    <property type="match status" value="1"/>
</dbReference>
<feature type="domain" description="TonB-dependent receptor plug" evidence="9">
    <location>
        <begin position="159"/>
        <end position="235"/>
    </location>
</feature>
<dbReference type="GO" id="GO:0044718">
    <property type="term" value="P:siderophore transmembrane transport"/>
    <property type="evidence" value="ECO:0007669"/>
    <property type="project" value="TreeGrafter"/>
</dbReference>
<evidence type="ECO:0000256" key="1">
    <source>
        <dbReference type="ARBA" id="ARBA00004571"/>
    </source>
</evidence>
<dbReference type="GO" id="GO:0009279">
    <property type="term" value="C:cell outer membrane"/>
    <property type="evidence" value="ECO:0007669"/>
    <property type="project" value="UniProtKB-SubCell"/>
</dbReference>